<keyword evidence="5 6" id="KW-0472">Membrane</keyword>
<sequence>MAFNRARLVQRAILNDVSLVGLPLQAKHSVRLLSLPGYYPRTQNNVASASTSELFSVTSNVNHQQQISLLSCVRLASLQPCISSNRLLSSKPQPTVANKEQDLGAVVQKQKNDHRFVSAELDKKDSNPSAKPLTTSEKEMGSQVEIVTVEVDVLEDKTLSTWQRLKNMYRHYWYVTIPVHCVTSCMWYGAFYVLAKNGVDIVPLLELIHTPEWVLAPIQKTGAGVIAVMFAMYKVATPARYTVTIFCTTWTITYLRKKGKIKPVKEIRQIVRKRAKDRVERAKDRVDKMTQQKS</sequence>
<dbReference type="Proteomes" id="UP000695022">
    <property type="component" value="Unplaced"/>
</dbReference>
<reference evidence="9" key="1">
    <citation type="submission" date="2025-08" db="UniProtKB">
        <authorList>
            <consortium name="RefSeq"/>
        </authorList>
    </citation>
    <scope>IDENTIFICATION</scope>
</reference>
<protein>
    <submittedName>
        <fullName evidence="9">Uncharacterized protein C18orf19 homolog A-like</fullName>
    </submittedName>
</protein>
<evidence type="ECO:0000256" key="4">
    <source>
        <dbReference type="ARBA" id="ARBA00023054"/>
    </source>
</evidence>
<dbReference type="Pfam" id="PF06916">
    <property type="entry name" value="FAM210A-B_dom"/>
    <property type="match status" value="1"/>
</dbReference>
<comment type="subcellular location">
    <subcellularLocation>
        <location evidence="1">Membrane</location>
        <topology evidence="1">Single-pass membrane protein</topology>
    </subcellularLocation>
</comment>
<keyword evidence="3 6" id="KW-1133">Transmembrane helix</keyword>
<evidence type="ECO:0000259" key="7">
    <source>
        <dbReference type="Pfam" id="PF06916"/>
    </source>
</evidence>
<feature type="transmembrane region" description="Helical" evidence="6">
    <location>
        <begin position="172"/>
        <end position="195"/>
    </location>
</feature>
<evidence type="ECO:0000256" key="5">
    <source>
        <dbReference type="ARBA" id="ARBA00023136"/>
    </source>
</evidence>
<organism evidence="8 9">
    <name type="scientific">Priapulus caudatus</name>
    <name type="common">Priapulid worm</name>
    <dbReference type="NCBI Taxonomy" id="37621"/>
    <lineage>
        <taxon>Eukaryota</taxon>
        <taxon>Metazoa</taxon>
        <taxon>Ecdysozoa</taxon>
        <taxon>Scalidophora</taxon>
        <taxon>Priapulida</taxon>
        <taxon>Priapulimorpha</taxon>
        <taxon>Priapulimorphida</taxon>
        <taxon>Priapulidae</taxon>
        <taxon>Priapulus</taxon>
    </lineage>
</organism>
<feature type="domain" description="DUF1279" evidence="7">
    <location>
        <begin position="163"/>
        <end position="249"/>
    </location>
</feature>
<dbReference type="InterPro" id="IPR045866">
    <property type="entry name" value="FAM210A/B-like"/>
</dbReference>
<dbReference type="PANTHER" id="PTHR21377">
    <property type="entry name" value="PROTEIN FAM210B, MITOCHONDRIAL"/>
    <property type="match status" value="1"/>
</dbReference>
<dbReference type="PANTHER" id="PTHR21377:SF1">
    <property type="entry name" value="PROTEIN FAM210A"/>
    <property type="match status" value="1"/>
</dbReference>
<dbReference type="RefSeq" id="XP_014675836.1">
    <property type="nucleotide sequence ID" value="XM_014820350.1"/>
</dbReference>
<dbReference type="InterPro" id="IPR009688">
    <property type="entry name" value="FAM210A/B-like_dom"/>
</dbReference>
<evidence type="ECO:0000256" key="6">
    <source>
        <dbReference type="SAM" id="Phobius"/>
    </source>
</evidence>
<evidence type="ECO:0000313" key="9">
    <source>
        <dbReference type="RefSeq" id="XP_014675836.1"/>
    </source>
</evidence>
<dbReference type="GeneID" id="106815833"/>
<name>A0ABM1EUG5_PRICU</name>
<keyword evidence="8" id="KW-1185">Reference proteome</keyword>
<evidence type="ECO:0000313" key="8">
    <source>
        <dbReference type="Proteomes" id="UP000695022"/>
    </source>
</evidence>
<evidence type="ECO:0000256" key="1">
    <source>
        <dbReference type="ARBA" id="ARBA00004167"/>
    </source>
</evidence>
<gene>
    <name evidence="9" type="primary">LOC106815833</name>
</gene>
<evidence type="ECO:0000256" key="2">
    <source>
        <dbReference type="ARBA" id="ARBA00022692"/>
    </source>
</evidence>
<keyword evidence="4" id="KW-0175">Coiled coil</keyword>
<evidence type="ECO:0000256" key="3">
    <source>
        <dbReference type="ARBA" id="ARBA00022989"/>
    </source>
</evidence>
<keyword evidence="2 6" id="KW-0812">Transmembrane</keyword>
<proteinExistence type="predicted"/>
<accession>A0ABM1EUG5</accession>